<sequence>MHNVFATHIKSDRFNIERCSGERHHARQLTSAENQHTHLLLLSRIWVIQHRLSLLSAESFHFTHHFWVMNADDLCGK</sequence>
<name>A0A655Z2U2_VIBCL</name>
<evidence type="ECO:0000313" key="2">
    <source>
        <dbReference type="Proteomes" id="UP000044806"/>
    </source>
</evidence>
<reference evidence="1 2" key="1">
    <citation type="submission" date="2015-07" db="EMBL/GenBank/DDBJ databases">
        <authorList>
            <consortium name="Pathogen Informatics"/>
        </authorList>
    </citation>
    <scope>NUCLEOTIDE SEQUENCE [LARGE SCALE GENOMIC DNA]</scope>
    <source>
        <strain evidence="1 2">A51</strain>
    </source>
</reference>
<dbReference type="AlphaFoldDB" id="A0A655Z2U2"/>
<evidence type="ECO:0000313" key="1">
    <source>
        <dbReference type="EMBL" id="CSA99059.1"/>
    </source>
</evidence>
<gene>
    <name evidence="1" type="ORF">ERS013165_02993</name>
</gene>
<protein>
    <submittedName>
        <fullName evidence="1">Uncharacterized protein</fullName>
    </submittedName>
</protein>
<organism evidence="1 2">
    <name type="scientific">Vibrio cholerae</name>
    <dbReference type="NCBI Taxonomy" id="666"/>
    <lineage>
        <taxon>Bacteria</taxon>
        <taxon>Pseudomonadati</taxon>
        <taxon>Pseudomonadota</taxon>
        <taxon>Gammaproteobacteria</taxon>
        <taxon>Vibrionales</taxon>
        <taxon>Vibrionaceae</taxon>
        <taxon>Vibrio</taxon>
    </lineage>
</organism>
<dbReference type="Proteomes" id="UP000044806">
    <property type="component" value="Unassembled WGS sequence"/>
</dbReference>
<accession>A0A655Z2U2</accession>
<proteinExistence type="predicted"/>
<dbReference type="EMBL" id="CWOW01000018">
    <property type="protein sequence ID" value="CSA99059.1"/>
    <property type="molecule type" value="Genomic_DNA"/>
</dbReference>